<dbReference type="InterPro" id="IPR012944">
    <property type="entry name" value="SusD_RagB_dom"/>
</dbReference>
<name>A0ABP9D8L9_9BACT</name>
<evidence type="ECO:0000313" key="10">
    <source>
        <dbReference type="Proteomes" id="UP001500298"/>
    </source>
</evidence>
<gene>
    <name evidence="9" type="ORF">GCM10023331_17880</name>
</gene>
<comment type="similarity">
    <text evidence="2">Belongs to the SusD family.</text>
</comment>
<evidence type="ECO:0000256" key="2">
    <source>
        <dbReference type="ARBA" id="ARBA00006275"/>
    </source>
</evidence>
<comment type="subcellular location">
    <subcellularLocation>
        <location evidence="1">Cell outer membrane</location>
    </subcellularLocation>
</comment>
<protein>
    <recommendedName>
        <fullName evidence="11">Starch-binding associating with outer membrane</fullName>
    </recommendedName>
</protein>
<evidence type="ECO:0008006" key="11">
    <source>
        <dbReference type="Google" id="ProtNLM"/>
    </source>
</evidence>
<evidence type="ECO:0000259" key="7">
    <source>
        <dbReference type="Pfam" id="PF07980"/>
    </source>
</evidence>
<dbReference type="InterPro" id="IPR033985">
    <property type="entry name" value="SusD-like_N"/>
</dbReference>
<dbReference type="Pfam" id="PF07980">
    <property type="entry name" value="SusD_RagB"/>
    <property type="match status" value="2"/>
</dbReference>
<feature type="chain" id="PRO_5047167117" description="Starch-binding associating with outer membrane" evidence="6">
    <location>
        <begin position="22"/>
        <end position="627"/>
    </location>
</feature>
<dbReference type="PROSITE" id="PS51257">
    <property type="entry name" value="PROKAR_LIPOPROTEIN"/>
    <property type="match status" value="1"/>
</dbReference>
<dbReference type="Proteomes" id="UP001500298">
    <property type="component" value="Unassembled WGS sequence"/>
</dbReference>
<dbReference type="RefSeq" id="WP_345371081.1">
    <property type="nucleotide sequence ID" value="NZ_BAABJX010000026.1"/>
</dbReference>
<dbReference type="Pfam" id="PF14322">
    <property type="entry name" value="SusD-like_3"/>
    <property type="match status" value="1"/>
</dbReference>
<evidence type="ECO:0000256" key="1">
    <source>
        <dbReference type="ARBA" id="ARBA00004442"/>
    </source>
</evidence>
<evidence type="ECO:0000313" key="9">
    <source>
        <dbReference type="EMBL" id="GAA4833030.1"/>
    </source>
</evidence>
<dbReference type="Gene3D" id="2.30.42.10">
    <property type="match status" value="1"/>
</dbReference>
<comment type="caution">
    <text evidence="9">The sequence shown here is derived from an EMBL/GenBank/DDBJ whole genome shotgun (WGS) entry which is preliminary data.</text>
</comment>
<evidence type="ECO:0000256" key="4">
    <source>
        <dbReference type="ARBA" id="ARBA00023136"/>
    </source>
</evidence>
<keyword evidence="4" id="KW-0472">Membrane</keyword>
<keyword evidence="3 6" id="KW-0732">Signal</keyword>
<keyword evidence="10" id="KW-1185">Reference proteome</keyword>
<dbReference type="SUPFAM" id="SSF48452">
    <property type="entry name" value="TPR-like"/>
    <property type="match status" value="1"/>
</dbReference>
<evidence type="ECO:0000256" key="3">
    <source>
        <dbReference type="ARBA" id="ARBA00022729"/>
    </source>
</evidence>
<sequence>MKISKQILVAMLGAASAFTTACSDDFLDRTQQAALTDGSYFQTEADAETALVGAYSVLNHLRIAQTKFILGDVSTPDAEKGSTATDGAYIAEIKNFTAAGDNIGFKLAWYPQWNGIYYVNKLLLELPEIEMSEAKRASIEAQGKFLRGFYYFELAKNFGGLPLMDAPAIAGEYDYPRASLEETYAFIEKDLTEAIAVLPMKSEIGTENMGRATKGAAVALLGKVQLYGKKFADAKTTLKRLVDGDLAGEYSLVEGDYEAIFRQAGEHGSESVFEINYLGDDNGTWDNGGNFNTVFQMPRLWGWGFNQPTQTLVDAFEIGDPRLPASILTYLEAQVLEDAALGSVVATKNSGFYQRKSYIYPDARPDWWRKSSENYRVIRLSDVYLMYAEAAAQDGDDATAQMYLNKVRERARNAGMLDATPGFTVVDVDATTVGSSTDLDALAQAGNLVIVDIMQEDSPLAAAGVTNVEVAAETVAGEDVNKWALTNAVVIQAIDGTPVTSKADFYSMLAGKAAGTSVAITYAKVNQTIANGAASTTVAADQVVNVNLSEILPDVNATGQALLDAIYHERRVELASEHHRFYDIVRTGKGAEVLGPEGFKEGTHNFFPIPQEDIDLSNGVLTPNPWQ</sequence>
<reference evidence="10" key="1">
    <citation type="journal article" date="2019" name="Int. J. Syst. Evol. Microbiol.">
        <title>The Global Catalogue of Microorganisms (GCM) 10K type strain sequencing project: providing services to taxonomists for standard genome sequencing and annotation.</title>
        <authorList>
            <consortium name="The Broad Institute Genomics Platform"/>
            <consortium name="The Broad Institute Genome Sequencing Center for Infectious Disease"/>
            <person name="Wu L."/>
            <person name="Ma J."/>
        </authorList>
    </citation>
    <scope>NUCLEOTIDE SEQUENCE [LARGE SCALE GENOMIC DNA]</scope>
    <source>
        <strain evidence="10">JCM 18326</strain>
    </source>
</reference>
<organism evidence="9 10">
    <name type="scientific">Algivirga pacifica</name>
    <dbReference type="NCBI Taxonomy" id="1162670"/>
    <lineage>
        <taxon>Bacteria</taxon>
        <taxon>Pseudomonadati</taxon>
        <taxon>Bacteroidota</taxon>
        <taxon>Cytophagia</taxon>
        <taxon>Cytophagales</taxon>
        <taxon>Flammeovirgaceae</taxon>
        <taxon>Algivirga</taxon>
    </lineage>
</organism>
<proteinExistence type="inferred from homology"/>
<dbReference type="Gene3D" id="1.25.40.390">
    <property type="match status" value="1"/>
</dbReference>
<feature type="domain" description="RagB/SusD" evidence="7">
    <location>
        <begin position="554"/>
        <end position="592"/>
    </location>
</feature>
<accession>A0ABP9D8L9</accession>
<feature type="domain" description="RagB/SusD" evidence="7">
    <location>
        <begin position="270"/>
        <end position="422"/>
    </location>
</feature>
<evidence type="ECO:0000256" key="6">
    <source>
        <dbReference type="SAM" id="SignalP"/>
    </source>
</evidence>
<feature type="domain" description="SusD-like N-terminal" evidence="8">
    <location>
        <begin position="25"/>
        <end position="226"/>
    </location>
</feature>
<dbReference type="EMBL" id="BAABJX010000026">
    <property type="protein sequence ID" value="GAA4833030.1"/>
    <property type="molecule type" value="Genomic_DNA"/>
</dbReference>
<evidence type="ECO:0000256" key="5">
    <source>
        <dbReference type="ARBA" id="ARBA00023237"/>
    </source>
</evidence>
<dbReference type="InterPro" id="IPR011990">
    <property type="entry name" value="TPR-like_helical_dom_sf"/>
</dbReference>
<keyword evidence="5" id="KW-0998">Cell outer membrane</keyword>
<evidence type="ECO:0000259" key="8">
    <source>
        <dbReference type="Pfam" id="PF14322"/>
    </source>
</evidence>
<dbReference type="InterPro" id="IPR036034">
    <property type="entry name" value="PDZ_sf"/>
</dbReference>
<feature type="signal peptide" evidence="6">
    <location>
        <begin position="1"/>
        <end position="21"/>
    </location>
</feature>